<evidence type="ECO:0000256" key="1">
    <source>
        <dbReference type="SAM" id="MobiDB-lite"/>
    </source>
</evidence>
<feature type="domain" description="CRAL/TRIO N-terminal" evidence="2">
    <location>
        <begin position="42"/>
        <end position="67"/>
    </location>
</feature>
<dbReference type="AlphaFoldDB" id="A0A7J7NDX7"/>
<organism evidence="3 4">
    <name type="scientific">Kingdonia uniflora</name>
    <dbReference type="NCBI Taxonomy" id="39325"/>
    <lineage>
        <taxon>Eukaryota</taxon>
        <taxon>Viridiplantae</taxon>
        <taxon>Streptophyta</taxon>
        <taxon>Embryophyta</taxon>
        <taxon>Tracheophyta</taxon>
        <taxon>Spermatophyta</taxon>
        <taxon>Magnoliopsida</taxon>
        <taxon>Ranunculales</taxon>
        <taxon>Circaeasteraceae</taxon>
        <taxon>Kingdonia</taxon>
    </lineage>
</organism>
<dbReference type="OrthoDB" id="187738at2759"/>
<dbReference type="PANTHER" id="PTHR46277">
    <property type="entry name" value="OS03G0850700 PROTEIN"/>
    <property type="match status" value="1"/>
</dbReference>
<dbReference type="Proteomes" id="UP000541444">
    <property type="component" value="Unassembled WGS sequence"/>
</dbReference>
<keyword evidence="4" id="KW-1185">Reference proteome</keyword>
<dbReference type="SUPFAM" id="SSF46938">
    <property type="entry name" value="CRAL/TRIO N-terminal domain"/>
    <property type="match status" value="1"/>
</dbReference>
<dbReference type="InterPro" id="IPR011074">
    <property type="entry name" value="CRAL/TRIO_N_dom"/>
</dbReference>
<accession>A0A7J7NDX7</accession>
<dbReference type="Gene3D" id="3.40.525.10">
    <property type="entry name" value="CRAL-TRIO lipid binding domain"/>
    <property type="match status" value="1"/>
</dbReference>
<dbReference type="SMART" id="SM01100">
    <property type="entry name" value="CRAL_TRIO_N"/>
    <property type="match status" value="1"/>
</dbReference>
<protein>
    <recommendedName>
        <fullName evidence="2">CRAL/TRIO N-terminal domain-containing protein</fullName>
    </recommendedName>
</protein>
<dbReference type="PANTHER" id="PTHR46277:SF3">
    <property type="entry name" value="BINDING PROTEIN, PUTATIVE-RELATED"/>
    <property type="match status" value="1"/>
</dbReference>
<evidence type="ECO:0000313" key="4">
    <source>
        <dbReference type="Proteomes" id="UP000541444"/>
    </source>
</evidence>
<dbReference type="Gene3D" id="3.30.230.10">
    <property type="match status" value="1"/>
</dbReference>
<gene>
    <name evidence="3" type="ORF">GIB67_000662</name>
</gene>
<dbReference type="InterPro" id="IPR014721">
    <property type="entry name" value="Ribsml_uS5_D2-typ_fold_subgr"/>
</dbReference>
<dbReference type="InterPro" id="IPR020568">
    <property type="entry name" value="Ribosomal_Su5_D2-typ_SF"/>
</dbReference>
<dbReference type="SUPFAM" id="SSF54211">
    <property type="entry name" value="Ribosomal protein S5 domain 2-like"/>
    <property type="match status" value="1"/>
</dbReference>
<feature type="region of interest" description="Disordered" evidence="1">
    <location>
        <begin position="1"/>
        <end position="20"/>
    </location>
</feature>
<proteinExistence type="predicted"/>
<dbReference type="InterPro" id="IPR036273">
    <property type="entry name" value="CRAL/TRIO_N_dom_sf"/>
</dbReference>
<sequence length="328" mass="36480">MNPLRDEVAAKSAQGNNETEQTKVCLMRANVEEQDPSAKDVDDLQIRRFLRSRKLDIEKASTHFLKYLEWRARFVPNGSISESKIPSELGQNKVFLSGWDKTRRPISVVLGGRHVPTKGTEGIEDLRRLMVYSLDKICTSNLPTPSLVSSSSYMMAKCKDLPLSVFTSLEPFYGNGSQHEEADQLRFDNIKSMFLEGYSVLPMAIRQDTIVAIRKHDVAESPKLLRIANVNGLLLGTKDRYYKFVKSKEINIGVSVGLDVLVDETVPTGSGLSSLAAFVCSSTVAIMAESEKAVMAATNYNKQIVECLSSRYCACDKAWNKPQEAIAQ</sequence>
<evidence type="ECO:0000259" key="2">
    <source>
        <dbReference type="SMART" id="SM01100"/>
    </source>
</evidence>
<evidence type="ECO:0000313" key="3">
    <source>
        <dbReference type="EMBL" id="KAF6165078.1"/>
    </source>
</evidence>
<name>A0A7J7NDX7_9MAGN</name>
<reference evidence="3 4" key="1">
    <citation type="journal article" date="2020" name="IScience">
        <title>Genome Sequencing of the Endangered Kingdonia uniflora (Circaeasteraceae, Ranunculales) Reveals Potential Mechanisms of Evolutionary Specialization.</title>
        <authorList>
            <person name="Sun Y."/>
            <person name="Deng T."/>
            <person name="Zhang A."/>
            <person name="Moore M.J."/>
            <person name="Landis J.B."/>
            <person name="Lin N."/>
            <person name="Zhang H."/>
            <person name="Zhang X."/>
            <person name="Huang J."/>
            <person name="Zhang X."/>
            <person name="Sun H."/>
            <person name="Wang H."/>
        </authorList>
    </citation>
    <scope>NUCLEOTIDE SEQUENCE [LARGE SCALE GENOMIC DNA]</scope>
    <source>
        <strain evidence="3">TB1705</strain>
        <tissue evidence="3">Leaf</tissue>
    </source>
</reference>
<comment type="caution">
    <text evidence="3">The sequence shown here is derived from an EMBL/GenBank/DDBJ whole genome shotgun (WGS) entry which is preliminary data.</text>
</comment>
<dbReference type="EMBL" id="JACGCM010000859">
    <property type="protein sequence ID" value="KAF6165078.1"/>
    <property type="molecule type" value="Genomic_DNA"/>
</dbReference>
<dbReference type="InterPro" id="IPR036865">
    <property type="entry name" value="CRAL-TRIO_dom_sf"/>
</dbReference>